<dbReference type="InterPro" id="IPR001647">
    <property type="entry name" value="HTH_TetR"/>
</dbReference>
<dbReference type="InterPro" id="IPR009057">
    <property type="entry name" value="Homeodomain-like_sf"/>
</dbReference>
<dbReference type="AlphaFoldDB" id="A0A858SUZ1"/>
<dbReference type="Proteomes" id="UP000503308">
    <property type="component" value="Chromosome"/>
</dbReference>
<gene>
    <name evidence="3" type="ORF">G3256_15805</name>
</gene>
<dbReference type="Pfam" id="PF00440">
    <property type="entry name" value="TetR_N"/>
    <property type="match status" value="1"/>
</dbReference>
<dbReference type="SUPFAM" id="SSF46689">
    <property type="entry name" value="Homeodomain-like"/>
    <property type="match status" value="1"/>
</dbReference>
<dbReference type="GO" id="GO:0003677">
    <property type="term" value="F:DNA binding"/>
    <property type="evidence" value="ECO:0007669"/>
    <property type="project" value="UniProtKB-KW"/>
</dbReference>
<reference evidence="3 4" key="1">
    <citation type="submission" date="2020-02" db="EMBL/GenBank/DDBJ databases">
        <title>Genome sequence of Roseobacter ponti.</title>
        <authorList>
            <person name="Hollensteiner J."/>
            <person name="Schneider D."/>
            <person name="Poehlein A."/>
            <person name="Daniel R."/>
        </authorList>
    </citation>
    <scope>NUCLEOTIDE SEQUENCE [LARGE SCALE GENOMIC DNA]</scope>
    <source>
        <strain evidence="3 4">DSM 106830</strain>
    </source>
</reference>
<dbReference type="Gene3D" id="1.10.357.10">
    <property type="entry name" value="Tetracycline Repressor, domain 2"/>
    <property type="match status" value="1"/>
</dbReference>
<feature type="domain" description="HTH tetR-type" evidence="2">
    <location>
        <begin position="23"/>
        <end position="66"/>
    </location>
</feature>
<keyword evidence="4" id="KW-1185">Reference proteome</keyword>
<accession>A0A858SUZ1</accession>
<sequence length="210" mass="23876">MAGKDKYKNGRGPARHTRDDWIRTALDTLICEGVGNVKIMVLSARLNTARSGFYWHFDSRADLLDRLLEHWRATNTRAITDSAARPADTICASIVNVATSWTGEGGFDTRLDFAIRDWARRSASVRAALDASDNERVGALTQMFQRHGFDDKEAQVRGRILYYTQIGHDALDQKEDLETRRSRTWHYLYCLSGQEPAQQDVDRLDAARMP</sequence>
<protein>
    <submittedName>
        <fullName evidence="3">TetR/AcrR family transcriptional regulator</fullName>
    </submittedName>
</protein>
<dbReference type="RefSeq" id="WP_169641754.1">
    <property type="nucleotide sequence ID" value="NZ_CP048788.1"/>
</dbReference>
<evidence type="ECO:0000313" key="4">
    <source>
        <dbReference type="Proteomes" id="UP000503308"/>
    </source>
</evidence>
<dbReference type="EMBL" id="CP048788">
    <property type="protein sequence ID" value="QJF52534.1"/>
    <property type="molecule type" value="Genomic_DNA"/>
</dbReference>
<name>A0A858SUZ1_9RHOB</name>
<evidence type="ECO:0000259" key="2">
    <source>
        <dbReference type="Pfam" id="PF00440"/>
    </source>
</evidence>
<organism evidence="3 4">
    <name type="scientific">Roseobacter ponti</name>
    <dbReference type="NCBI Taxonomy" id="1891787"/>
    <lineage>
        <taxon>Bacteria</taxon>
        <taxon>Pseudomonadati</taxon>
        <taxon>Pseudomonadota</taxon>
        <taxon>Alphaproteobacteria</taxon>
        <taxon>Rhodobacterales</taxon>
        <taxon>Roseobacteraceae</taxon>
        <taxon>Roseobacter</taxon>
    </lineage>
</organism>
<evidence type="ECO:0000256" key="1">
    <source>
        <dbReference type="ARBA" id="ARBA00023125"/>
    </source>
</evidence>
<keyword evidence="1" id="KW-0238">DNA-binding</keyword>
<dbReference type="KEGG" id="rpon:G3256_15805"/>
<proteinExistence type="predicted"/>
<evidence type="ECO:0000313" key="3">
    <source>
        <dbReference type="EMBL" id="QJF52534.1"/>
    </source>
</evidence>